<keyword evidence="3" id="KW-1185">Reference proteome</keyword>
<dbReference type="KEGG" id="clup:CLUP02_02352"/>
<dbReference type="GeneID" id="73336394"/>
<evidence type="ECO:0000313" key="3">
    <source>
        <dbReference type="Proteomes" id="UP000830671"/>
    </source>
</evidence>
<gene>
    <name evidence="2" type="ORF">CLUP02_02352</name>
</gene>
<sequence>MVEDDRLQVESLRYDRLTTCCGIPDLKSEARSGYGGNLYWMGVFLMIWPRGIRLFSSKKQIASVSRLGVVSLRSTIWHFFSMNVAASHPNHTVFTLHPSHLFLLLFPCTDSSPEHSQVARCDVEPVFSSGPVLEYGRRWGTANYFPFGTRRRCSHRKKLPPTKQLSREDDLFIPSFMNVLPVAACLLYGSSPPGLPIRQPAVKNVFAVNHSVIFLLFASQRLEALISVCLSLREKLFCLTASATAAMVDRRIGLNDLPAPPSMEAPEMSEMQLGHIVGLTAGSWGVEKVDAIGLGYLAPFYQGGNHIKLKSCRLQIAMWLLQKLPAEATQLYDRPLSPPDPDICRTAAPTNAHFTYLNVERLALMSPACPRARTPALKTVHIGLSDKKKTLSGAATIQGISQSPTPHTGPLDERLRWLSADRRSVPLIRIPPTAATAEAAHSVLHSLRPEFREQASDTRVSGLCQTGQTEDPSTDEVEDHLRVSTIPMPVSELTKLILFRTLDFGMSPRKVPSLTGTRSLEPDAEDKYASPMHRASPARRFASIISFAHDRSAQKSPSAIILRCSTSSDSHHRLSSAITERGTETEDPVQAVTSRQLRKETRHAGERVILVHRTTAPACKIAVTKKVFLGAKGALLHLSGLHGESTELLSPNHPTVFFGVIIFYFYGVILPVKSYTNYTDSILYFNDFWPNPPNDLYLKTSQPRAGALSYRYGLCLNRQASRRRGQERRQTCLGTFMRRMIATLGLTVSSDVTAAHLYNNNSHSLKPPTGRHADIIVLRLQSYYRPSSPILTPSGASFRVETYQLPCAASSILDQRLAVCSRSSSTAALGRV</sequence>
<evidence type="ECO:0000256" key="1">
    <source>
        <dbReference type="SAM" id="MobiDB-lite"/>
    </source>
</evidence>
<dbReference type="AlphaFoldDB" id="A0A9Q8WA60"/>
<organism evidence="2 3">
    <name type="scientific">Colletotrichum lupini</name>
    <dbReference type="NCBI Taxonomy" id="145971"/>
    <lineage>
        <taxon>Eukaryota</taxon>
        <taxon>Fungi</taxon>
        <taxon>Dikarya</taxon>
        <taxon>Ascomycota</taxon>
        <taxon>Pezizomycotina</taxon>
        <taxon>Sordariomycetes</taxon>
        <taxon>Hypocreomycetidae</taxon>
        <taxon>Glomerellales</taxon>
        <taxon>Glomerellaceae</taxon>
        <taxon>Colletotrichum</taxon>
        <taxon>Colletotrichum acutatum species complex</taxon>
    </lineage>
</organism>
<protein>
    <submittedName>
        <fullName evidence="2">Uncharacterized protein</fullName>
    </submittedName>
</protein>
<reference evidence="2" key="1">
    <citation type="journal article" date="2021" name="Mol. Plant Microbe Interact.">
        <title>Complete Genome Sequence of the Plant-Pathogenic Fungus Colletotrichum lupini.</title>
        <authorList>
            <person name="Baroncelli R."/>
            <person name="Pensec F."/>
            <person name="Da Lio D."/>
            <person name="Boufleur T."/>
            <person name="Vicente I."/>
            <person name="Sarrocco S."/>
            <person name="Picot A."/>
            <person name="Baraldi E."/>
            <person name="Sukno S."/>
            <person name="Thon M."/>
            <person name="Le Floch G."/>
        </authorList>
    </citation>
    <scope>NUCLEOTIDE SEQUENCE</scope>
    <source>
        <strain evidence="2">IMI 504893</strain>
    </source>
</reference>
<proteinExistence type="predicted"/>
<evidence type="ECO:0000313" key="2">
    <source>
        <dbReference type="EMBL" id="UQC75696.1"/>
    </source>
</evidence>
<dbReference type="RefSeq" id="XP_049137341.1">
    <property type="nucleotide sequence ID" value="XM_049281384.1"/>
</dbReference>
<accession>A0A9Q8WA60</accession>
<feature type="region of interest" description="Disordered" evidence="1">
    <location>
        <begin position="513"/>
        <end position="533"/>
    </location>
</feature>
<dbReference type="Proteomes" id="UP000830671">
    <property type="component" value="Chromosome 1"/>
</dbReference>
<name>A0A9Q8WA60_9PEZI</name>
<dbReference type="EMBL" id="CP019471">
    <property type="protein sequence ID" value="UQC75696.1"/>
    <property type="molecule type" value="Genomic_DNA"/>
</dbReference>